<dbReference type="InterPro" id="IPR036961">
    <property type="entry name" value="Kinesin_motor_dom_sf"/>
</dbReference>
<evidence type="ECO:0000256" key="2">
    <source>
        <dbReference type="ARBA" id="ARBA00022840"/>
    </source>
</evidence>
<reference evidence="5 6" key="1">
    <citation type="journal article" date="2021" name="BMC Biol.">
        <title>Horizontally acquired antibacterial genes associated with adaptive radiation of ladybird beetles.</title>
        <authorList>
            <person name="Li H.S."/>
            <person name="Tang X.F."/>
            <person name="Huang Y.H."/>
            <person name="Xu Z.Y."/>
            <person name="Chen M.L."/>
            <person name="Du X.Y."/>
            <person name="Qiu B.Y."/>
            <person name="Chen P.T."/>
            <person name="Zhang W."/>
            <person name="Slipinski A."/>
            <person name="Escalona H.E."/>
            <person name="Waterhouse R.M."/>
            <person name="Zwick A."/>
            <person name="Pang H."/>
        </authorList>
    </citation>
    <scope>NUCLEOTIDE SEQUENCE [LARGE SCALE GENOMIC DNA]</scope>
    <source>
        <strain evidence="5">SYSU2018</strain>
    </source>
</reference>
<evidence type="ECO:0000256" key="1">
    <source>
        <dbReference type="ARBA" id="ARBA00022741"/>
    </source>
</evidence>
<feature type="non-terminal residue" evidence="5">
    <location>
        <position position="1"/>
    </location>
</feature>
<protein>
    <recommendedName>
        <fullName evidence="4">Kinesin motor domain-containing protein</fullName>
    </recommendedName>
</protein>
<dbReference type="SUPFAM" id="SSF52540">
    <property type="entry name" value="P-loop containing nucleoside triphosphate hydrolases"/>
    <property type="match status" value="1"/>
</dbReference>
<comment type="caution">
    <text evidence="3">Lacks conserved residue(s) required for the propagation of feature annotation.</text>
</comment>
<dbReference type="EMBL" id="JABFTP020000062">
    <property type="protein sequence ID" value="KAL3272875.1"/>
    <property type="molecule type" value="Genomic_DNA"/>
</dbReference>
<evidence type="ECO:0000313" key="6">
    <source>
        <dbReference type="Proteomes" id="UP001516400"/>
    </source>
</evidence>
<dbReference type="GO" id="GO:0005524">
    <property type="term" value="F:ATP binding"/>
    <property type="evidence" value="ECO:0007669"/>
    <property type="project" value="UniProtKB-KW"/>
</dbReference>
<dbReference type="InterPro" id="IPR027417">
    <property type="entry name" value="P-loop_NTPase"/>
</dbReference>
<keyword evidence="2" id="KW-0067">ATP-binding</keyword>
<proteinExistence type="inferred from homology"/>
<evidence type="ECO:0000313" key="5">
    <source>
        <dbReference type="EMBL" id="KAL3272875.1"/>
    </source>
</evidence>
<dbReference type="Pfam" id="PF00225">
    <property type="entry name" value="Kinesin"/>
    <property type="match status" value="1"/>
</dbReference>
<comment type="caution">
    <text evidence="5">The sequence shown here is derived from an EMBL/GenBank/DDBJ whole genome shotgun (WGS) entry which is preliminary data.</text>
</comment>
<accession>A0ABD2N2K2</accession>
<evidence type="ECO:0000256" key="3">
    <source>
        <dbReference type="PROSITE-ProRule" id="PRU00283"/>
    </source>
</evidence>
<keyword evidence="1" id="KW-0547">Nucleotide-binding</keyword>
<dbReference type="PROSITE" id="PS50067">
    <property type="entry name" value="KINESIN_MOTOR_2"/>
    <property type="match status" value="1"/>
</dbReference>
<dbReference type="AlphaFoldDB" id="A0ABD2N2K2"/>
<dbReference type="Gene3D" id="3.40.850.10">
    <property type="entry name" value="Kinesin motor domain"/>
    <property type="match status" value="1"/>
</dbReference>
<keyword evidence="6" id="KW-1185">Reference proteome</keyword>
<gene>
    <name evidence="5" type="ORF">HHI36_014336</name>
</gene>
<dbReference type="Proteomes" id="UP001516400">
    <property type="component" value="Unassembled WGS sequence"/>
</dbReference>
<sequence length="53" mass="5996">NVILEDNEKSIRNQNRRGADKQYSFDVVFGEESSQEEVYDVTTSSLVKDVLSG</sequence>
<organism evidence="5 6">
    <name type="scientific">Cryptolaemus montrouzieri</name>
    <dbReference type="NCBI Taxonomy" id="559131"/>
    <lineage>
        <taxon>Eukaryota</taxon>
        <taxon>Metazoa</taxon>
        <taxon>Ecdysozoa</taxon>
        <taxon>Arthropoda</taxon>
        <taxon>Hexapoda</taxon>
        <taxon>Insecta</taxon>
        <taxon>Pterygota</taxon>
        <taxon>Neoptera</taxon>
        <taxon>Endopterygota</taxon>
        <taxon>Coleoptera</taxon>
        <taxon>Polyphaga</taxon>
        <taxon>Cucujiformia</taxon>
        <taxon>Coccinelloidea</taxon>
        <taxon>Coccinellidae</taxon>
        <taxon>Scymninae</taxon>
        <taxon>Scymnini</taxon>
        <taxon>Cryptolaemus</taxon>
    </lineage>
</organism>
<evidence type="ECO:0000259" key="4">
    <source>
        <dbReference type="PROSITE" id="PS50067"/>
    </source>
</evidence>
<comment type="similarity">
    <text evidence="3">Belongs to the TRAFAC class myosin-kinesin ATPase superfamily. Kinesin family.</text>
</comment>
<name>A0ABD2N2K2_9CUCU</name>
<dbReference type="InterPro" id="IPR001752">
    <property type="entry name" value="Kinesin_motor_dom"/>
</dbReference>
<feature type="domain" description="Kinesin motor" evidence="4">
    <location>
        <begin position="1"/>
        <end position="53"/>
    </location>
</feature>